<evidence type="ECO:0000256" key="4">
    <source>
        <dbReference type="ARBA" id="ARBA00021697"/>
    </source>
</evidence>
<comment type="catalytic activity">
    <reaction evidence="9">
        <text>L-histidinol phosphate + H2O = L-histidinol + phosphate</text>
        <dbReference type="Rhea" id="RHEA:14465"/>
        <dbReference type="ChEBI" id="CHEBI:15377"/>
        <dbReference type="ChEBI" id="CHEBI:43474"/>
        <dbReference type="ChEBI" id="CHEBI:57699"/>
        <dbReference type="ChEBI" id="CHEBI:57980"/>
        <dbReference type="EC" id="3.1.3.15"/>
    </reaction>
</comment>
<feature type="binding site" evidence="11">
    <location>
        <position position="126"/>
    </location>
    <ligand>
        <name>Mg(2+)</name>
        <dbReference type="ChEBI" id="CHEBI:18420"/>
        <label>1</label>
        <note>catalytic</note>
    </ligand>
</feature>
<dbReference type="OrthoDB" id="9772456at2"/>
<comment type="pathway">
    <text evidence="2">Amino-acid biosynthesis; L-histidine biosynthesis; L-histidine from 5-phospho-alpha-D-ribose 1-diphosphate: step 8/9.</text>
</comment>
<keyword evidence="6" id="KW-0378">Hydrolase</keyword>
<feature type="binding site" evidence="11">
    <location>
        <position position="123"/>
    </location>
    <ligand>
        <name>Mg(2+)</name>
        <dbReference type="ChEBI" id="CHEBI:18420"/>
        <label>1</label>
        <note>catalytic</note>
    </ligand>
</feature>
<comment type="caution">
    <text evidence="12">The sequence shown here is derived from an EMBL/GenBank/DDBJ whole genome shotgun (WGS) entry which is preliminary data.</text>
</comment>
<keyword evidence="7 11" id="KW-0460">Magnesium</keyword>
<dbReference type="InterPro" id="IPR020583">
    <property type="entry name" value="Inositol_monoP_metal-BS"/>
</dbReference>
<dbReference type="Pfam" id="PF00459">
    <property type="entry name" value="Inositol_P"/>
    <property type="match status" value="1"/>
</dbReference>
<proteinExistence type="predicted"/>
<dbReference type="GO" id="GO:0008934">
    <property type="term" value="F:inositol monophosphate 1-phosphatase activity"/>
    <property type="evidence" value="ECO:0007669"/>
    <property type="project" value="TreeGrafter"/>
</dbReference>
<evidence type="ECO:0000256" key="9">
    <source>
        <dbReference type="ARBA" id="ARBA00049158"/>
    </source>
</evidence>
<dbReference type="EMBL" id="VFPS01000001">
    <property type="protein sequence ID" value="TQN00712.1"/>
    <property type="molecule type" value="Genomic_DNA"/>
</dbReference>
<sequence>MPFIANRACHAPYSGGVTSPAASPSWSAPFDADLTDELTLALRLADAADAVTMARFDAADLDVQVKADATHVTEADLATERAIRDILSHERPNDGILGEEFGEDAGVASGTQPSGGTRQWIIDPIDGTANYLKGIPMWTTLIALAIDGVPRVGVASQPALGRRWWAATGLGAWTNTPSGEPARLAVSGVTNVAEASVSFQSIAQWDEVGRADDLLRLSRAVWRDRGYGDTWPYMLLAEGRLEFVAEFDVKEYDIAALVPIVTEAGGRFTDIDGADSISSRSSLATNGALHDDFLTLLTSPTSTGQTR</sequence>
<dbReference type="PANTHER" id="PTHR20854:SF4">
    <property type="entry name" value="INOSITOL-1-MONOPHOSPHATASE-RELATED"/>
    <property type="match status" value="1"/>
</dbReference>
<organism evidence="12 13">
    <name type="scientific">Microbacterium lacticum</name>
    <dbReference type="NCBI Taxonomy" id="33885"/>
    <lineage>
        <taxon>Bacteria</taxon>
        <taxon>Bacillati</taxon>
        <taxon>Actinomycetota</taxon>
        <taxon>Actinomycetes</taxon>
        <taxon>Micrococcales</taxon>
        <taxon>Microbacteriaceae</taxon>
        <taxon>Microbacterium</taxon>
    </lineage>
</organism>
<evidence type="ECO:0000256" key="10">
    <source>
        <dbReference type="ARBA" id="ARBA00053547"/>
    </source>
</evidence>
<dbReference type="GO" id="GO:0004401">
    <property type="term" value="F:histidinol-phosphatase activity"/>
    <property type="evidence" value="ECO:0007669"/>
    <property type="project" value="UniProtKB-EC"/>
</dbReference>
<comment type="function">
    <text evidence="10">Catalyzes the dephosphorylation of histidinol-phosphate to histidinol, the direct precursor of histidine.</text>
</comment>
<dbReference type="SUPFAM" id="SSF56655">
    <property type="entry name" value="Carbohydrate phosphatase"/>
    <property type="match status" value="1"/>
</dbReference>
<dbReference type="GO" id="GO:0046872">
    <property type="term" value="F:metal ion binding"/>
    <property type="evidence" value="ECO:0007669"/>
    <property type="project" value="UniProtKB-KW"/>
</dbReference>
<feature type="binding site" evidence="11">
    <location>
        <position position="125"/>
    </location>
    <ligand>
        <name>Mg(2+)</name>
        <dbReference type="ChEBI" id="CHEBI:18420"/>
        <label>1</label>
        <note>catalytic</note>
    </ligand>
</feature>
<gene>
    <name evidence="12" type="ORF">FHX68_0829</name>
</gene>
<dbReference type="AlphaFoldDB" id="A0A4Y3UM66"/>
<dbReference type="PANTHER" id="PTHR20854">
    <property type="entry name" value="INOSITOL MONOPHOSPHATASE"/>
    <property type="match status" value="1"/>
</dbReference>
<evidence type="ECO:0000313" key="13">
    <source>
        <dbReference type="Proteomes" id="UP000319804"/>
    </source>
</evidence>
<comment type="cofactor">
    <cofactor evidence="1 11">
        <name>Mg(2+)</name>
        <dbReference type="ChEBI" id="CHEBI:18420"/>
    </cofactor>
</comment>
<name>A0A4Y3UM66_9MICO</name>
<evidence type="ECO:0000256" key="1">
    <source>
        <dbReference type="ARBA" id="ARBA00001946"/>
    </source>
</evidence>
<evidence type="ECO:0000256" key="11">
    <source>
        <dbReference type="PIRSR" id="PIRSR600760-2"/>
    </source>
</evidence>
<dbReference type="Proteomes" id="UP000319804">
    <property type="component" value="Unassembled WGS sequence"/>
</dbReference>
<evidence type="ECO:0000256" key="5">
    <source>
        <dbReference type="ARBA" id="ARBA00022723"/>
    </source>
</evidence>
<dbReference type="PROSITE" id="PS00629">
    <property type="entry name" value="IMP_1"/>
    <property type="match status" value="1"/>
</dbReference>
<accession>A0A4Y3UM66</accession>
<evidence type="ECO:0000256" key="6">
    <source>
        <dbReference type="ARBA" id="ARBA00022801"/>
    </source>
</evidence>
<evidence type="ECO:0000256" key="8">
    <source>
        <dbReference type="ARBA" id="ARBA00033209"/>
    </source>
</evidence>
<keyword evidence="5 11" id="KW-0479">Metal-binding</keyword>
<dbReference type="FunFam" id="3.30.540.10:FF:000003">
    <property type="entry name" value="Inositol-1-monophosphatase"/>
    <property type="match status" value="1"/>
</dbReference>
<evidence type="ECO:0000256" key="7">
    <source>
        <dbReference type="ARBA" id="ARBA00022842"/>
    </source>
</evidence>
<protein>
    <recommendedName>
        <fullName evidence="4">Histidinol-phosphatase</fullName>
        <ecNumber evidence="3">3.1.3.15</ecNumber>
    </recommendedName>
    <alternativeName>
        <fullName evidence="8">Histidinol-phosphate phosphatase</fullName>
    </alternativeName>
</protein>
<dbReference type="GO" id="GO:0007165">
    <property type="term" value="P:signal transduction"/>
    <property type="evidence" value="ECO:0007669"/>
    <property type="project" value="TreeGrafter"/>
</dbReference>
<dbReference type="InterPro" id="IPR000760">
    <property type="entry name" value="Inositol_monophosphatase-like"/>
</dbReference>
<evidence type="ECO:0000256" key="2">
    <source>
        <dbReference type="ARBA" id="ARBA00004970"/>
    </source>
</evidence>
<feature type="binding site" evidence="11">
    <location>
        <position position="99"/>
    </location>
    <ligand>
        <name>Mg(2+)</name>
        <dbReference type="ChEBI" id="CHEBI:18420"/>
        <label>1</label>
        <note>catalytic</note>
    </ligand>
</feature>
<reference evidence="12 13" key="1">
    <citation type="submission" date="2019-06" db="EMBL/GenBank/DDBJ databases">
        <title>Sequencing the genomes of 1000 actinobacteria strains.</title>
        <authorList>
            <person name="Klenk H.-P."/>
        </authorList>
    </citation>
    <scope>NUCLEOTIDE SEQUENCE [LARGE SCALE GENOMIC DNA]</scope>
    <source>
        <strain evidence="12 13">DSM 20427</strain>
    </source>
</reference>
<dbReference type="Gene3D" id="3.30.540.10">
    <property type="entry name" value="Fructose-1,6-Bisphosphatase, subunit A, domain 1"/>
    <property type="match status" value="1"/>
</dbReference>
<evidence type="ECO:0000313" key="12">
    <source>
        <dbReference type="EMBL" id="TQN00712.1"/>
    </source>
</evidence>
<dbReference type="Gene3D" id="3.40.190.80">
    <property type="match status" value="1"/>
</dbReference>
<dbReference type="GO" id="GO:0006020">
    <property type="term" value="P:inositol metabolic process"/>
    <property type="evidence" value="ECO:0007669"/>
    <property type="project" value="TreeGrafter"/>
</dbReference>
<dbReference type="EC" id="3.1.3.15" evidence="3"/>
<feature type="binding site" evidence="11">
    <location>
        <position position="253"/>
    </location>
    <ligand>
        <name>Mg(2+)</name>
        <dbReference type="ChEBI" id="CHEBI:18420"/>
        <label>1</label>
        <note>catalytic</note>
    </ligand>
</feature>
<dbReference type="PRINTS" id="PR00377">
    <property type="entry name" value="IMPHPHTASES"/>
</dbReference>
<evidence type="ECO:0000256" key="3">
    <source>
        <dbReference type="ARBA" id="ARBA00013085"/>
    </source>
</evidence>
<keyword evidence="13" id="KW-1185">Reference proteome</keyword>